<comment type="catalytic activity">
    <reaction evidence="1 4">
        <text>a uridine in RNA = a pseudouridine in RNA</text>
        <dbReference type="Rhea" id="RHEA:48348"/>
        <dbReference type="Rhea" id="RHEA-COMP:12068"/>
        <dbReference type="Rhea" id="RHEA-COMP:12069"/>
        <dbReference type="ChEBI" id="CHEBI:65314"/>
        <dbReference type="ChEBI" id="CHEBI:65315"/>
    </reaction>
</comment>
<keyword evidence="4 6" id="KW-0413">Isomerase</keyword>
<dbReference type="NCBIfam" id="TIGR00005">
    <property type="entry name" value="rluA_subfam"/>
    <property type="match status" value="1"/>
</dbReference>
<dbReference type="EC" id="5.4.99.-" evidence="4"/>
<comment type="similarity">
    <text evidence="2 4">Belongs to the pseudouridine synthase RluA family.</text>
</comment>
<reference evidence="6 7" key="1">
    <citation type="submission" date="2009-01" db="EMBL/GenBank/DDBJ databases">
        <authorList>
            <person name="Fulton L."/>
            <person name="Clifton S."/>
            <person name="Fulton B."/>
            <person name="Xu J."/>
            <person name="Minx P."/>
            <person name="Pepin K.H."/>
            <person name="Johnson M."/>
            <person name="Bhonagiri V."/>
            <person name="Nash W.E."/>
            <person name="Mardis E.R."/>
            <person name="Wilson R.K."/>
        </authorList>
    </citation>
    <scope>NUCLEOTIDE SEQUENCE [LARGE SCALE GENOMIC DNA]</scope>
    <source>
        <strain evidence="6 7">DSM 5476</strain>
    </source>
</reference>
<comment type="caution">
    <text evidence="6">The sequence shown here is derived from an EMBL/GenBank/DDBJ whole genome shotgun (WGS) entry which is preliminary data.</text>
</comment>
<feature type="active site" evidence="3">
    <location>
        <position position="135"/>
    </location>
</feature>
<comment type="function">
    <text evidence="4">Responsible for synthesis of pseudouridine from uracil.</text>
</comment>
<sequence>MERILLVNISVPAQVETILRRELQLSTRIIRQLKRIPGGITLDGMPARVTDSARSGQELRLLLQTGEASSQSIRPVPGPFDIAYEDDDLLLVNKPAGTPVHPSPGHYEDSLANYSAWQYAQRREQLVFRPVNRLDRGTSGLLCVAKNAHAQARLSQQLHTGAFERIYYAVVCGAPSPAAGTIDLPIGRTPGSVLKRRVDPQGARAVTHYETVRVNGAYTLLKIRLETGRTHQIRVHFAHLGCPLFGDFLYGTERRDVVEGHALHSGEIRLLHPISGEEIRCSVPLPAYMENLMDNRCTK</sequence>
<dbReference type="InterPro" id="IPR050188">
    <property type="entry name" value="RluA_PseudoU_synthase"/>
</dbReference>
<dbReference type="EMBL" id="ACEC01000122">
    <property type="protein sequence ID" value="EEG28930.1"/>
    <property type="molecule type" value="Genomic_DNA"/>
</dbReference>
<evidence type="ECO:0000256" key="1">
    <source>
        <dbReference type="ARBA" id="ARBA00000073"/>
    </source>
</evidence>
<evidence type="ECO:0000256" key="2">
    <source>
        <dbReference type="ARBA" id="ARBA00010876"/>
    </source>
</evidence>
<keyword evidence="7" id="KW-1185">Reference proteome</keyword>
<dbReference type="eggNOG" id="COG0564">
    <property type="taxonomic scope" value="Bacteria"/>
</dbReference>
<dbReference type="STRING" id="537013.CLOSTMETH_03453"/>
<dbReference type="InterPro" id="IPR006225">
    <property type="entry name" value="PsdUridine_synth_RluC/D"/>
</dbReference>
<evidence type="ECO:0000313" key="7">
    <source>
        <dbReference type="Proteomes" id="UP000003340"/>
    </source>
</evidence>
<organism evidence="6 7">
    <name type="scientific">[Clostridium] methylpentosum DSM 5476</name>
    <dbReference type="NCBI Taxonomy" id="537013"/>
    <lineage>
        <taxon>Bacteria</taxon>
        <taxon>Bacillati</taxon>
        <taxon>Bacillota</taxon>
        <taxon>Clostridia</taxon>
        <taxon>Eubacteriales</taxon>
        <taxon>Oscillospiraceae</taxon>
        <taxon>Oscillospiraceae incertae sedis</taxon>
    </lineage>
</organism>
<dbReference type="GO" id="GO:0009982">
    <property type="term" value="F:pseudouridine synthase activity"/>
    <property type="evidence" value="ECO:0007669"/>
    <property type="project" value="InterPro"/>
</dbReference>
<dbReference type="PANTHER" id="PTHR21600:SF44">
    <property type="entry name" value="RIBOSOMAL LARGE SUBUNIT PSEUDOURIDINE SYNTHASE D"/>
    <property type="match status" value="1"/>
</dbReference>
<dbReference type="GO" id="GO:0140098">
    <property type="term" value="F:catalytic activity, acting on RNA"/>
    <property type="evidence" value="ECO:0007669"/>
    <property type="project" value="UniProtKB-ARBA"/>
</dbReference>
<dbReference type="PANTHER" id="PTHR21600">
    <property type="entry name" value="MITOCHONDRIAL RNA PSEUDOURIDINE SYNTHASE"/>
    <property type="match status" value="1"/>
</dbReference>
<accession>C0EHV8</accession>
<dbReference type="InterPro" id="IPR006145">
    <property type="entry name" value="PsdUridine_synth_RsuA/RluA"/>
</dbReference>
<feature type="domain" description="Pseudouridine synthase RsuA/RluA-like" evidence="5">
    <location>
        <begin position="88"/>
        <end position="239"/>
    </location>
</feature>
<evidence type="ECO:0000256" key="4">
    <source>
        <dbReference type="RuleBase" id="RU362028"/>
    </source>
</evidence>
<protein>
    <recommendedName>
        <fullName evidence="4">Pseudouridine synthase</fullName>
        <ecNumber evidence="4">5.4.99.-</ecNumber>
    </recommendedName>
</protein>
<proteinExistence type="inferred from homology"/>
<dbReference type="SUPFAM" id="SSF55120">
    <property type="entry name" value="Pseudouridine synthase"/>
    <property type="match status" value="1"/>
</dbReference>
<dbReference type="Pfam" id="PF00849">
    <property type="entry name" value="PseudoU_synth_2"/>
    <property type="match status" value="1"/>
</dbReference>
<gene>
    <name evidence="6" type="ORF">CLOSTMETH_03453</name>
</gene>
<dbReference type="AlphaFoldDB" id="C0EHV8"/>
<dbReference type="CDD" id="cd02869">
    <property type="entry name" value="PseudoU_synth_RluA_like"/>
    <property type="match status" value="1"/>
</dbReference>
<name>C0EHV8_9FIRM</name>
<dbReference type="Proteomes" id="UP000003340">
    <property type="component" value="Unassembled WGS sequence"/>
</dbReference>
<dbReference type="GO" id="GO:0000455">
    <property type="term" value="P:enzyme-directed rRNA pseudouridine synthesis"/>
    <property type="evidence" value="ECO:0007669"/>
    <property type="project" value="TreeGrafter"/>
</dbReference>
<evidence type="ECO:0000313" key="6">
    <source>
        <dbReference type="EMBL" id="EEG28930.1"/>
    </source>
</evidence>
<dbReference type="Gene3D" id="3.30.2350.10">
    <property type="entry name" value="Pseudouridine synthase"/>
    <property type="match status" value="1"/>
</dbReference>
<dbReference type="HOGENOM" id="CLU_016902_8_2_9"/>
<dbReference type="GO" id="GO:0003723">
    <property type="term" value="F:RNA binding"/>
    <property type="evidence" value="ECO:0007669"/>
    <property type="project" value="InterPro"/>
</dbReference>
<dbReference type="InterPro" id="IPR020103">
    <property type="entry name" value="PsdUridine_synth_cat_dom_sf"/>
</dbReference>
<evidence type="ECO:0000256" key="3">
    <source>
        <dbReference type="PIRSR" id="PIRSR606225-1"/>
    </source>
</evidence>
<reference evidence="6 7" key="2">
    <citation type="submission" date="2009-02" db="EMBL/GenBank/DDBJ databases">
        <title>Draft genome sequence of Clostridium methylpentosum (DSM 5476).</title>
        <authorList>
            <person name="Sudarsanam P."/>
            <person name="Ley R."/>
            <person name="Guruge J."/>
            <person name="Turnbaugh P.J."/>
            <person name="Mahowald M."/>
            <person name="Liep D."/>
            <person name="Gordon J."/>
        </authorList>
    </citation>
    <scope>NUCLEOTIDE SEQUENCE [LARGE SCALE GENOMIC DNA]</scope>
    <source>
        <strain evidence="6 7">DSM 5476</strain>
    </source>
</reference>
<evidence type="ECO:0000259" key="5">
    <source>
        <dbReference type="Pfam" id="PF00849"/>
    </source>
</evidence>